<dbReference type="Pfam" id="PF13426">
    <property type="entry name" value="PAS_9"/>
    <property type="match status" value="1"/>
</dbReference>
<evidence type="ECO:0000256" key="3">
    <source>
        <dbReference type="ARBA" id="ARBA00022679"/>
    </source>
</evidence>
<dbReference type="CDD" id="cd00082">
    <property type="entry name" value="HisKA"/>
    <property type="match status" value="1"/>
</dbReference>
<keyword evidence="10" id="KW-1185">Reference proteome</keyword>
<evidence type="ECO:0000259" key="8">
    <source>
        <dbReference type="PROSITE" id="PS50113"/>
    </source>
</evidence>
<dbReference type="RefSeq" id="WP_239041364.1">
    <property type="nucleotide sequence ID" value="NZ_BAAAEY010000009.1"/>
</dbReference>
<dbReference type="PROSITE" id="PS50112">
    <property type="entry name" value="PAS"/>
    <property type="match status" value="1"/>
</dbReference>
<dbReference type="EMBL" id="FXWV01000009">
    <property type="protein sequence ID" value="SMR75406.1"/>
    <property type="molecule type" value="Genomic_DNA"/>
</dbReference>
<evidence type="ECO:0000256" key="4">
    <source>
        <dbReference type="ARBA" id="ARBA00022777"/>
    </source>
</evidence>
<keyword evidence="3" id="KW-0808">Transferase</keyword>
<sequence length="222" mass="25720">MIDMIRPDAGSSRFEYEWERQYAALNHHAIVSITDAQGRITYVNDLFCEISGYNREELLGKTHSLVKSDVHDPAFYQDMWRTITSGQLWKGEVCNRRKDGSFYWVESTITPFMDDQGKPYQFVSIRTDITRMKEHERELIAARNEAERANRAKSQFLSSMSHELRTPMNAILGFGQLMEYDNDLPTEHKESVHEILKAGRHLLDLINEILDLAKVEAGHLTL</sequence>
<dbReference type="SMART" id="SM00388">
    <property type="entry name" value="HisKA"/>
    <property type="match status" value="1"/>
</dbReference>
<dbReference type="SUPFAM" id="SSF55785">
    <property type="entry name" value="PYP-like sensor domain (PAS domain)"/>
    <property type="match status" value="1"/>
</dbReference>
<dbReference type="EC" id="2.7.13.3" evidence="2"/>
<evidence type="ECO:0000259" key="7">
    <source>
        <dbReference type="PROSITE" id="PS50112"/>
    </source>
</evidence>
<keyword evidence="4" id="KW-0418">Kinase</keyword>
<evidence type="ECO:0000313" key="10">
    <source>
        <dbReference type="Proteomes" id="UP001159257"/>
    </source>
</evidence>
<dbReference type="InterPro" id="IPR000700">
    <property type="entry name" value="PAS-assoc_C"/>
</dbReference>
<organism evidence="9 10">
    <name type="scientific">Marinobacterium sediminicola</name>
    <dbReference type="NCBI Taxonomy" id="518898"/>
    <lineage>
        <taxon>Bacteria</taxon>
        <taxon>Pseudomonadati</taxon>
        <taxon>Pseudomonadota</taxon>
        <taxon>Gammaproteobacteria</taxon>
        <taxon>Oceanospirillales</taxon>
        <taxon>Oceanospirillaceae</taxon>
        <taxon>Marinobacterium</taxon>
    </lineage>
</organism>
<dbReference type="Gene3D" id="3.30.450.20">
    <property type="entry name" value="PAS domain"/>
    <property type="match status" value="1"/>
</dbReference>
<dbReference type="PROSITE" id="PS50113">
    <property type="entry name" value="PAC"/>
    <property type="match status" value="1"/>
</dbReference>
<reference evidence="9 10" key="1">
    <citation type="submission" date="2017-05" db="EMBL/GenBank/DDBJ databases">
        <authorList>
            <person name="Varghese N."/>
            <person name="Submissions S."/>
        </authorList>
    </citation>
    <scope>NUCLEOTIDE SEQUENCE [LARGE SCALE GENOMIC DNA]</scope>
    <source>
        <strain evidence="9 10">CGMCC 1.7287</strain>
    </source>
</reference>
<feature type="domain" description="PAS" evidence="7">
    <location>
        <begin position="31"/>
        <end position="62"/>
    </location>
</feature>
<keyword evidence="5" id="KW-0902">Two-component regulatory system</keyword>
<dbReference type="InterPro" id="IPR003661">
    <property type="entry name" value="HisK_dim/P_dom"/>
</dbReference>
<dbReference type="InterPro" id="IPR036097">
    <property type="entry name" value="HisK_dim/P_sf"/>
</dbReference>
<evidence type="ECO:0000256" key="2">
    <source>
        <dbReference type="ARBA" id="ARBA00012438"/>
    </source>
</evidence>
<dbReference type="SUPFAM" id="SSF47384">
    <property type="entry name" value="Homodimeric domain of signal transducing histidine kinase"/>
    <property type="match status" value="1"/>
</dbReference>
<dbReference type="Proteomes" id="UP001159257">
    <property type="component" value="Unassembled WGS sequence"/>
</dbReference>
<dbReference type="InterPro" id="IPR005467">
    <property type="entry name" value="His_kinase_dom"/>
</dbReference>
<dbReference type="InterPro" id="IPR050736">
    <property type="entry name" value="Sensor_HK_Regulatory"/>
</dbReference>
<feature type="domain" description="Histidine kinase" evidence="6">
    <location>
        <begin position="159"/>
        <end position="222"/>
    </location>
</feature>
<dbReference type="NCBIfam" id="TIGR00229">
    <property type="entry name" value="sensory_box"/>
    <property type="match status" value="1"/>
</dbReference>
<protein>
    <recommendedName>
        <fullName evidence="2">histidine kinase</fullName>
        <ecNumber evidence="2">2.7.13.3</ecNumber>
    </recommendedName>
</protein>
<dbReference type="InterPro" id="IPR035965">
    <property type="entry name" value="PAS-like_dom_sf"/>
</dbReference>
<dbReference type="Pfam" id="PF00512">
    <property type="entry name" value="HisKA"/>
    <property type="match status" value="1"/>
</dbReference>
<dbReference type="CDD" id="cd00130">
    <property type="entry name" value="PAS"/>
    <property type="match status" value="1"/>
</dbReference>
<comment type="caution">
    <text evidence="9">The sequence shown here is derived from an EMBL/GenBank/DDBJ whole genome shotgun (WGS) entry which is preliminary data.</text>
</comment>
<dbReference type="InterPro" id="IPR000014">
    <property type="entry name" value="PAS"/>
</dbReference>
<evidence type="ECO:0000256" key="5">
    <source>
        <dbReference type="ARBA" id="ARBA00023012"/>
    </source>
</evidence>
<proteinExistence type="predicted"/>
<evidence type="ECO:0000259" key="6">
    <source>
        <dbReference type="PROSITE" id="PS50109"/>
    </source>
</evidence>
<comment type="catalytic activity">
    <reaction evidence="1">
        <text>ATP + protein L-histidine = ADP + protein N-phospho-L-histidine.</text>
        <dbReference type="EC" id="2.7.13.3"/>
    </reaction>
</comment>
<dbReference type="PROSITE" id="PS50109">
    <property type="entry name" value="HIS_KIN"/>
    <property type="match status" value="1"/>
</dbReference>
<dbReference type="InterPro" id="IPR001610">
    <property type="entry name" value="PAC"/>
</dbReference>
<evidence type="ECO:0000256" key="1">
    <source>
        <dbReference type="ARBA" id="ARBA00000085"/>
    </source>
</evidence>
<dbReference type="SMART" id="SM00086">
    <property type="entry name" value="PAC"/>
    <property type="match status" value="1"/>
</dbReference>
<dbReference type="Gene3D" id="1.10.287.130">
    <property type="match status" value="1"/>
</dbReference>
<dbReference type="PANTHER" id="PTHR43711">
    <property type="entry name" value="TWO-COMPONENT HISTIDINE KINASE"/>
    <property type="match status" value="1"/>
</dbReference>
<name>A0ABY1S146_9GAMM</name>
<dbReference type="SMART" id="SM00091">
    <property type="entry name" value="PAS"/>
    <property type="match status" value="1"/>
</dbReference>
<gene>
    <name evidence="9" type="ORF">SAMN04487964_10972</name>
</gene>
<evidence type="ECO:0000313" key="9">
    <source>
        <dbReference type="EMBL" id="SMR75406.1"/>
    </source>
</evidence>
<feature type="domain" description="PAC" evidence="8">
    <location>
        <begin position="89"/>
        <end position="141"/>
    </location>
</feature>
<dbReference type="PANTHER" id="PTHR43711:SF26">
    <property type="entry name" value="SENSOR HISTIDINE KINASE RCSC"/>
    <property type="match status" value="1"/>
</dbReference>
<accession>A0ABY1S146</accession>